<gene>
    <name evidence="1" type="ORF">OIU79_007007</name>
</gene>
<sequence length="120" mass="14066">MNFPSDLNRHTRIGSRKFKQFLVRWSSYSSQHLCSWPYFQSLLPCCKLLTKYHPLGLFSRNGHQTLLDPSLCGSLYLVILNHRDPPSALIYYLRSSHHSCLVRLARASYVYSRQETTQLF</sequence>
<comment type="caution">
    <text evidence="1">The sequence shown here is derived from an EMBL/GenBank/DDBJ whole genome shotgun (WGS) entry which is preliminary data.</text>
</comment>
<reference evidence="1" key="2">
    <citation type="journal article" date="2023" name="Int. J. Mol. Sci.">
        <title>De Novo Assembly and Annotation of 11 Diverse Shrub Willow (Salix) Genomes Reveals Novel Gene Organization in Sex-Linked Regions.</title>
        <authorList>
            <person name="Hyden B."/>
            <person name="Feng K."/>
            <person name="Yates T.B."/>
            <person name="Jawdy S."/>
            <person name="Cereghino C."/>
            <person name="Smart L.B."/>
            <person name="Muchero W."/>
        </authorList>
    </citation>
    <scope>NUCLEOTIDE SEQUENCE</scope>
    <source>
        <tissue evidence="1">Shoot tip</tissue>
    </source>
</reference>
<evidence type="ECO:0000313" key="2">
    <source>
        <dbReference type="Proteomes" id="UP001151532"/>
    </source>
</evidence>
<dbReference type="SUPFAM" id="SSF54160">
    <property type="entry name" value="Chromo domain-like"/>
    <property type="match status" value="1"/>
</dbReference>
<evidence type="ECO:0000313" key="1">
    <source>
        <dbReference type="EMBL" id="KAJ6719260.1"/>
    </source>
</evidence>
<proteinExistence type="predicted"/>
<dbReference type="Proteomes" id="UP001151532">
    <property type="component" value="Chromosome 10"/>
</dbReference>
<dbReference type="InterPro" id="IPR016197">
    <property type="entry name" value="Chromo-like_dom_sf"/>
</dbReference>
<dbReference type="CDD" id="cd00024">
    <property type="entry name" value="CD_CSD"/>
    <property type="match status" value="1"/>
</dbReference>
<reference evidence="1" key="1">
    <citation type="submission" date="2022-11" db="EMBL/GenBank/DDBJ databases">
        <authorList>
            <person name="Hyden B.L."/>
            <person name="Feng K."/>
            <person name="Yates T."/>
            <person name="Jawdy S."/>
            <person name="Smart L.B."/>
            <person name="Muchero W."/>
        </authorList>
    </citation>
    <scope>NUCLEOTIDE SEQUENCE</scope>
    <source>
        <tissue evidence="1">Shoot tip</tissue>
    </source>
</reference>
<name>A0A9Q0TWY3_SALPP</name>
<dbReference type="EMBL" id="JAPFFK010000014">
    <property type="protein sequence ID" value="KAJ6719260.1"/>
    <property type="molecule type" value="Genomic_DNA"/>
</dbReference>
<organism evidence="1 2">
    <name type="scientific">Salix purpurea</name>
    <name type="common">Purple osier willow</name>
    <dbReference type="NCBI Taxonomy" id="77065"/>
    <lineage>
        <taxon>Eukaryota</taxon>
        <taxon>Viridiplantae</taxon>
        <taxon>Streptophyta</taxon>
        <taxon>Embryophyta</taxon>
        <taxon>Tracheophyta</taxon>
        <taxon>Spermatophyta</taxon>
        <taxon>Magnoliopsida</taxon>
        <taxon>eudicotyledons</taxon>
        <taxon>Gunneridae</taxon>
        <taxon>Pentapetalae</taxon>
        <taxon>rosids</taxon>
        <taxon>fabids</taxon>
        <taxon>Malpighiales</taxon>
        <taxon>Salicaceae</taxon>
        <taxon>Saliceae</taxon>
        <taxon>Salix</taxon>
    </lineage>
</organism>
<accession>A0A9Q0TWY3</accession>
<protein>
    <submittedName>
        <fullName evidence="1">Uncharacterized protein</fullName>
    </submittedName>
</protein>
<dbReference type="AlphaFoldDB" id="A0A9Q0TWY3"/>
<keyword evidence="2" id="KW-1185">Reference proteome</keyword>